<dbReference type="Pfam" id="PF14759">
    <property type="entry name" value="Reductase_C"/>
    <property type="match status" value="1"/>
</dbReference>
<accession>A0A934T3A7</accession>
<feature type="domain" description="Reductase C-terminal" evidence="6">
    <location>
        <begin position="325"/>
        <end position="409"/>
    </location>
</feature>
<sequence length="410" mass="44388">MSEGIGAVIVGAGLAGVTAAIGLRRRGFDRPITLVNEEHEFPYDRPPLSKEVLSGDRSPQDILLHPATTYGEHGISLLSGTRVRAIDRERRVLMLEGGKALGYEHLVLATGARPRCLKLRRAEASSSDRLFYLRNMRDANGLRPHLARDKHLLVIGAGFIGLEVAACARRLGCRVTVLEAGQRVLERAAPPEVSRFVQDVHRENGVDFVFGAQVIDISEDDHAIAVHLADDETRTGDVVLAGIGALPNDDLARDAGLPCDNGIVVDQQCRTADPHVFAVGDVAKAFNPFLACHLRLEHWESALQTGEVAAAAICGEATVNDGLPWVWSDQYSLNIQFLGWSEPHAEKVVRGEPGKGSWSLIQVLDGRVIGAVLVNAGRERRPIERLIKNRTAVDAAQLADTGIALKQLAV</sequence>
<evidence type="ECO:0000256" key="1">
    <source>
        <dbReference type="ARBA" id="ARBA00001974"/>
    </source>
</evidence>
<keyword evidence="4" id="KW-0560">Oxidoreductase</keyword>
<dbReference type="Proteomes" id="UP000622890">
    <property type="component" value="Unassembled WGS sequence"/>
</dbReference>
<dbReference type="InterPro" id="IPR028202">
    <property type="entry name" value="Reductase_C"/>
</dbReference>
<organism evidence="7 8">
    <name type="scientific">Noviherbaspirillum pedocola</name>
    <dbReference type="NCBI Taxonomy" id="2801341"/>
    <lineage>
        <taxon>Bacteria</taxon>
        <taxon>Pseudomonadati</taxon>
        <taxon>Pseudomonadota</taxon>
        <taxon>Betaproteobacteria</taxon>
        <taxon>Burkholderiales</taxon>
        <taxon>Oxalobacteraceae</taxon>
        <taxon>Noviherbaspirillum</taxon>
    </lineage>
</organism>
<keyword evidence="2" id="KW-0285">Flavoprotein</keyword>
<evidence type="ECO:0000313" key="7">
    <source>
        <dbReference type="EMBL" id="MBK4739067.1"/>
    </source>
</evidence>
<dbReference type="AlphaFoldDB" id="A0A934T3A7"/>
<comment type="caution">
    <text evidence="7">The sequence shown here is derived from an EMBL/GenBank/DDBJ whole genome shotgun (WGS) entry which is preliminary data.</text>
</comment>
<dbReference type="SUPFAM" id="SSF55424">
    <property type="entry name" value="FAD/NAD-linked reductases, dimerisation (C-terminal) domain"/>
    <property type="match status" value="1"/>
</dbReference>
<evidence type="ECO:0000259" key="5">
    <source>
        <dbReference type="Pfam" id="PF07992"/>
    </source>
</evidence>
<dbReference type="InterPro" id="IPR016156">
    <property type="entry name" value="FAD/NAD-linked_Rdtase_dimer_sf"/>
</dbReference>
<dbReference type="InterPro" id="IPR036188">
    <property type="entry name" value="FAD/NAD-bd_sf"/>
</dbReference>
<dbReference type="RefSeq" id="WP_200598435.1">
    <property type="nucleotide sequence ID" value="NZ_JAEPBG010000036.1"/>
</dbReference>
<comment type="cofactor">
    <cofactor evidence="1">
        <name>FAD</name>
        <dbReference type="ChEBI" id="CHEBI:57692"/>
    </cofactor>
</comment>
<keyword evidence="3" id="KW-0274">FAD</keyword>
<dbReference type="Gene3D" id="3.30.390.30">
    <property type="match status" value="1"/>
</dbReference>
<gene>
    <name evidence="7" type="ORF">JJB74_31070</name>
</gene>
<dbReference type="GO" id="GO:0005737">
    <property type="term" value="C:cytoplasm"/>
    <property type="evidence" value="ECO:0007669"/>
    <property type="project" value="TreeGrafter"/>
</dbReference>
<protein>
    <submittedName>
        <fullName evidence="7">FAD-dependent oxidoreductase</fullName>
    </submittedName>
</protein>
<dbReference type="PRINTS" id="PR00368">
    <property type="entry name" value="FADPNR"/>
</dbReference>
<evidence type="ECO:0000256" key="3">
    <source>
        <dbReference type="ARBA" id="ARBA00022827"/>
    </source>
</evidence>
<evidence type="ECO:0000259" key="6">
    <source>
        <dbReference type="Pfam" id="PF14759"/>
    </source>
</evidence>
<dbReference type="EMBL" id="JAEPBG010000036">
    <property type="protein sequence ID" value="MBK4739067.1"/>
    <property type="molecule type" value="Genomic_DNA"/>
</dbReference>
<dbReference type="SUPFAM" id="SSF51905">
    <property type="entry name" value="FAD/NAD(P)-binding domain"/>
    <property type="match status" value="1"/>
</dbReference>
<evidence type="ECO:0000256" key="2">
    <source>
        <dbReference type="ARBA" id="ARBA00022630"/>
    </source>
</evidence>
<dbReference type="GO" id="GO:0016651">
    <property type="term" value="F:oxidoreductase activity, acting on NAD(P)H"/>
    <property type="evidence" value="ECO:0007669"/>
    <property type="project" value="TreeGrafter"/>
</dbReference>
<dbReference type="PANTHER" id="PTHR43557:SF2">
    <property type="entry name" value="RIESKE DOMAIN-CONTAINING PROTEIN-RELATED"/>
    <property type="match status" value="1"/>
</dbReference>
<evidence type="ECO:0000256" key="4">
    <source>
        <dbReference type="ARBA" id="ARBA00023002"/>
    </source>
</evidence>
<dbReference type="PRINTS" id="PR00411">
    <property type="entry name" value="PNDRDTASEI"/>
</dbReference>
<dbReference type="InterPro" id="IPR023753">
    <property type="entry name" value="FAD/NAD-binding_dom"/>
</dbReference>
<dbReference type="PANTHER" id="PTHR43557">
    <property type="entry name" value="APOPTOSIS-INDUCING FACTOR 1"/>
    <property type="match status" value="1"/>
</dbReference>
<name>A0A934T3A7_9BURK</name>
<feature type="domain" description="FAD/NAD(P)-binding" evidence="5">
    <location>
        <begin position="8"/>
        <end position="306"/>
    </location>
</feature>
<dbReference type="Gene3D" id="3.50.50.60">
    <property type="entry name" value="FAD/NAD(P)-binding domain"/>
    <property type="match status" value="2"/>
</dbReference>
<dbReference type="Pfam" id="PF07992">
    <property type="entry name" value="Pyr_redox_2"/>
    <property type="match status" value="1"/>
</dbReference>
<reference evidence="7" key="1">
    <citation type="submission" date="2021-01" db="EMBL/GenBank/DDBJ databases">
        <title>Genome sequence of strain Noviherbaspirillum sp. DKR-6.</title>
        <authorList>
            <person name="Chaudhary D.K."/>
        </authorList>
    </citation>
    <scope>NUCLEOTIDE SEQUENCE</scope>
    <source>
        <strain evidence="7">DKR-6</strain>
    </source>
</reference>
<evidence type="ECO:0000313" key="8">
    <source>
        <dbReference type="Proteomes" id="UP000622890"/>
    </source>
</evidence>
<keyword evidence="8" id="KW-1185">Reference proteome</keyword>
<dbReference type="InterPro" id="IPR050446">
    <property type="entry name" value="FAD-oxidoreductase/Apoptosis"/>
</dbReference>
<proteinExistence type="predicted"/>